<dbReference type="SUPFAM" id="SSF52980">
    <property type="entry name" value="Restriction endonuclease-like"/>
    <property type="match status" value="1"/>
</dbReference>
<comment type="caution">
    <text evidence="2">The sequence shown here is derived from an EMBL/GenBank/DDBJ whole genome shotgun (WGS) entry which is preliminary data.</text>
</comment>
<dbReference type="CDD" id="cd06260">
    <property type="entry name" value="DUF820-like"/>
    <property type="match status" value="1"/>
</dbReference>
<evidence type="ECO:0000259" key="1">
    <source>
        <dbReference type="Pfam" id="PF05685"/>
    </source>
</evidence>
<dbReference type="RefSeq" id="WP_173130092.1">
    <property type="nucleotide sequence ID" value="NZ_CBCSGW010000004.1"/>
</dbReference>
<dbReference type="Gene3D" id="3.90.1570.10">
    <property type="entry name" value="tt1808, chain A"/>
    <property type="match status" value="1"/>
</dbReference>
<proteinExistence type="predicted"/>
<evidence type="ECO:0000313" key="3">
    <source>
        <dbReference type="Proteomes" id="UP000763557"/>
    </source>
</evidence>
<dbReference type="PANTHER" id="PTHR35400">
    <property type="entry name" value="SLR1083 PROTEIN"/>
    <property type="match status" value="1"/>
</dbReference>
<dbReference type="PANTHER" id="PTHR35400:SF3">
    <property type="entry name" value="SLL1072 PROTEIN"/>
    <property type="match status" value="1"/>
</dbReference>
<keyword evidence="2" id="KW-0540">Nuclease</keyword>
<keyword evidence="3" id="KW-1185">Reference proteome</keyword>
<feature type="domain" description="Putative restriction endonuclease" evidence="1">
    <location>
        <begin position="27"/>
        <end position="209"/>
    </location>
</feature>
<accession>A0ABX2F3S5</accession>
<reference evidence="2 3" key="1">
    <citation type="submission" date="2020-01" db="EMBL/GenBank/DDBJ databases">
        <title>Kibdelosporangium persica a novel Actinomycetes from a hot desert in Iran.</title>
        <authorList>
            <person name="Safaei N."/>
            <person name="Zaburannyi N."/>
            <person name="Mueller R."/>
            <person name="Wink J."/>
        </authorList>
    </citation>
    <scope>NUCLEOTIDE SEQUENCE [LARGE SCALE GENOMIC DNA]</scope>
    <source>
        <strain evidence="2 3">4NS15</strain>
    </source>
</reference>
<evidence type="ECO:0000313" key="2">
    <source>
        <dbReference type="EMBL" id="NRN65645.1"/>
    </source>
</evidence>
<dbReference type="GO" id="GO:0004519">
    <property type="term" value="F:endonuclease activity"/>
    <property type="evidence" value="ECO:0007669"/>
    <property type="project" value="UniProtKB-KW"/>
</dbReference>
<dbReference type="InterPro" id="IPR012296">
    <property type="entry name" value="Nuclease_put_TT1808"/>
</dbReference>
<organism evidence="2 3">
    <name type="scientific">Kibdelosporangium persicum</name>
    <dbReference type="NCBI Taxonomy" id="2698649"/>
    <lineage>
        <taxon>Bacteria</taxon>
        <taxon>Bacillati</taxon>
        <taxon>Actinomycetota</taxon>
        <taxon>Actinomycetes</taxon>
        <taxon>Pseudonocardiales</taxon>
        <taxon>Pseudonocardiaceae</taxon>
        <taxon>Kibdelosporangium</taxon>
    </lineage>
</organism>
<dbReference type="Pfam" id="PF05685">
    <property type="entry name" value="Uma2"/>
    <property type="match status" value="1"/>
</dbReference>
<gene>
    <name evidence="2" type="ORF">GC106_28560</name>
</gene>
<sequence length="218" mass="24515">MSVAAVAHFVLPDSPYAMWVRDELAGYLHLPKDGTRVEVIGGEIVVSPGPSVDHNGMVRDIERGLFAAELTDPAFVWRSVQTTDLNMFEIGDGYIPDLIVMDAEVLAEARETKAKHLLPYQVDLVVEVNSRSNAVSDRRPGEKRKVGTKWSGYAHAGIPYYLLVDRDPKVCRTTLYANPDMRVGTYAELQTWSFGETVRLPHPFGFEISTDHWDHWDD</sequence>
<dbReference type="InterPro" id="IPR011335">
    <property type="entry name" value="Restrct_endonuc-II-like"/>
</dbReference>
<protein>
    <submittedName>
        <fullName evidence="2">Restriction endonuclease</fullName>
    </submittedName>
</protein>
<dbReference type="InterPro" id="IPR008538">
    <property type="entry name" value="Uma2"/>
</dbReference>
<name>A0ABX2F3S5_9PSEU</name>
<keyword evidence="2" id="KW-0378">Hydrolase</keyword>
<dbReference type="EMBL" id="JAAATY010000007">
    <property type="protein sequence ID" value="NRN65645.1"/>
    <property type="molecule type" value="Genomic_DNA"/>
</dbReference>
<keyword evidence="2" id="KW-0255">Endonuclease</keyword>
<dbReference type="Proteomes" id="UP000763557">
    <property type="component" value="Unassembled WGS sequence"/>
</dbReference>